<dbReference type="Proteomes" id="UP000057737">
    <property type="component" value="Unassembled WGS sequence"/>
</dbReference>
<dbReference type="EMBL" id="LNCU01000039">
    <property type="protein sequence ID" value="KWV58294.1"/>
    <property type="molecule type" value="Genomic_DNA"/>
</dbReference>
<name>A0A120FQB6_9BRAD</name>
<reference evidence="1 2" key="1">
    <citation type="submission" date="2015-11" db="EMBL/GenBank/DDBJ databases">
        <title>Draft Genome Sequence of the Strain BR 10303 (Bradyrhizobium sp.) isolated from nodules of Centrolobium paraense.</title>
        <authorList>
            <person name="Zelli J.E."/>
            <person name="Simoes-Araujo J.L."/>
            <person name="Barauna A.C."/>
            <person name="Silva K."/>
        </authorList>
    </citation>
    <scope>NUCLEOTIDE SEQUENCE [LARGE SCALE GENOMIC DNA]</scope>
    <source>
        <strain evidence="1 2">BR 10303</strain>
    </source>
</reference>
<sequence length="64" mass="6521">MKPRPGDGDIGEFANVGHAAPSGMPFKLPEITHMLTAVPANSAACLPSVGTRSSAATRRAIFSG</sequence>
<evidence type="ECO:0000313" key="1">
    <source>
        <dbReference type="EMBL" id="KWV58294.1"/>
    </source>
</evidence>
<protein>
    <submittedName>
        <fullName evidence="1">Uncharacterized protein</fullName>
    </submittedName>
</protein>
<gene>
    <name evidence="1" type="ORF">AS156_36505</name>
</gene>
<comment type="caution">
    <text evidence="1">The sequence shown here is derived from an EMBL/GenBank/DDBJ whole genome shotgun (WGS) entry which is preliminary data.</text>
</comment>
<evidence type="ECO:0000313" key="2">
    <source>
        <dbReference type="Proteomes" id="UP000057737"/>
    </source>
</evidence>
<organism evidence="1 2">
    <name type="scientific">Bradyrhizobium macuxiense</name>
    <dbReference type="NCBI Taxonomy" id="1755647"/>
    <lineage>
        <taxon>Bacteria</taxon>
        <taxon>Pseudomonadati</taxon>
        <taxon>Pseudomonadota</taxon>
        <taxon>Alphaproteobacteria</taxon>
        <taxon>Hyphomicrobiales</taxon>
        <taxon>Nitrobacteraceae</taxon>
        <taxon>Bradyrhizobium</taxon>
    </lineage>
</organism>
<keyword evidence="2" id="KW-1185">Reference proteome</keyword>
<accession>A0A120FQB6</accession>
<dbReference type="AlphaFoldDB" id="A0A120FQB6"/>
<proteinExistence type="predicted"/>